<dbReference type="Pfam" id="PF00397">
    <property type="entry name" value="WW"/>
    <property type="match status" value="2"/>
</dbReference>
<evidence type="ECO:0000259" key="2">
    <source>
        <dbReference type="PROSITE" id="PS50020"/>
    </source>
</evidence>
<dbReference type="CDD" id="cd00201">
    <property type="entry name" value="WW"/>
    <property type="match status" value="2"/>
</dbReference>
<dbReference type="InterPro" id="IPR036020">
    <property type="entry name" value="WW_dom_sf"/>
</dbReference>
<feature type="domain" description="WW" evidence="2">
    <location>
        <begin position="160"/>
        <end position="188"/>
    </location>
</feature>
<accession>A0A7S3YY75</accession>
<dbReference type="PROSITE" id="PS50020">
    <property type="entry name" value="WW_DOMAIN_2"/>
    <property type="match status" value="2"/>
</dbReference>
<reference evidence="3" key="1">
    <citation type="submission" date="2021-01" db="EMBL/GenBank/DDBJ databases">
        <authorList>
            <person name="Corre E."/>
            <person name="Pelletier E."/>
            <person name="Niang G."/>
            <person name="Scheremetjew M."/>
            <person name="Finn R."/>
            <person name="Kale V."/>
            <person name="Holt S."/>
            <person name="Cochrane G."/>
            <person name="Meng A."/>
            <person name="Brown T."/>
            <person name="Cohen L."/>
        </authorList>
    </citation>
    <scope>NUCLEOTIDE SEQUENCE</scope>
    <source>
        <strain evidence="3">CCCM811</strain>
    </source>
</reference>
<dbReference type="AlphaFoldDB" id="A0A7S3YY75"/>
<dbReference type="InterPro" id="IPR001202">
    <property type="entry name" value="WW_dom"/>
</dbReference>
<name>A0A7S3YY75_9EUKA</name>
<dbReference type="SUPFAM" id="SSF51045">
    <property type="entry name" value="WW domain"/>
    <property type="match status" value="2"/>
</dbReference>
<feature type="domain" description="WW" evidence="2">
    <location>
        <begin position="76"/>
        <end position="109"/>
    </location>
</feature>
<proteinExistence type="predicted"/>
<sequence>MGCQQCNGHYRSRKGIGMGSIAAAYAGFEEDDSAFATRDPFSGATEVEDTAALADIPEGVPVVDSLDTKPQSRPIPKSPVQWARFRDDRRQSYYFNAHTGETQWEKPNQPYVVGNCVRHRSLDSVGSEGTKVCSQPSSQQHITGVETQDDFFDRMKDVKWIRHIDQKTGIAYYQNLETNETQWDKPKEAVAHNVEDFEKYVRSREQSTTSLPSMDHVHSRKQSIVRANPPPLHTREAIQMASPRIDSPQQAEREPSPDAQAELDRTLSRLIRETEIPGHKRAGSNIRYQEHNAHHSGPDNTTSLSSIVE</sequence>
<dbReference type="PROSITE" id="PS01159">
    <property type="entry name" value="WW_DOMAIN_1"/>
    <property type="match status" value="2"/>
</dbReference>
<evidence type="ECO:0000313" key="3">
    <source>
        <dbReference type="EMBL" id="CAE0665862.1"/>
    </source>
</evidence>
<feature type="compositionally biased region" description="Basic and acidic residues" evidence="1">
    <location>
        <begin position="288"/>
        <end position="297"/>
    </location>
</feature>
<dbReference type="Gene3D" id="2.20.70.10">
    <property type="match status" value="2"/>
</dbReference>
<dbReference type="SMART" id="SM00456">
    <property type="entry name" value="WW"/>
    <property type="match status" value="2"/>
</dbReference>
<feature type="compositionally biased region" description="Polar residues" evidence="1">
    <location>
        <begin position="298"/>
        <end position="309"/>
    </location>
</feature>
<gene>
    <name evidence="3" type="ORF">LGLO00237_LOCUS17467</name>
</gene>
<evidence type="ECO:0000256" key="1">
    <source>
        <dbReference type="SAM" id="MobiDB-lite"/>
    </source>
</evidence>
<feature type="region of interest" description="Disordered" evidence="1">
    <location>
        <begin position="201"/>
        <end position="309"/>
    </location>
</feature>
<organism evidence="3">
    <name type="scientific">Lotharella globosa</name>
    <dbReference type="NCBI Taxonomy" id="91324"/>
    <lineage>
        <taxon>Eukaryota</taxon>
        <taxon>Sar</taxon>
        <taxon>Rhizaria</taxon>
        <taxon>Cercozoa</taxon>
        <taxon>Chlorarachniophyceae</taxon>
        <taxon>Lotharella</taxon>
    </lineage>
</organism>
<protein>
    <recommendedName>
        <fullName evidence="2">WW domain-containing protein</fullName>
    </recommendedName>
</protein>
<feature type="compositionally biased region" description="Basic and acidic residues" evidence="1">
    <location>
        <begin position="251"/>
        <end position="278"/>
    </location>
</feature>
<dbReference type="EMBL" id="HBIV01024314">
    <property type="protein sequence ID" value="CAE0665862.1"/>
    <property type="molecule type" value="Transcribed_RNA"/>
</dbReference>